<proteinExistence type="predicted"/>
<feature type="region of interest" description="Disordered" evidence="1">
    <location>
        <begin position="768"/>
        <end position="796"/>
    </location>
</feature>
<protein>
    <recommendedName>
        <fullName evidence="3">Glycosyltransferase 2-like domain-containing protein</fullName>
    </recommendedName>
</protein>
<dbReference type="InterPro" id="IPR029044">
    <property type="entry name" value="Nucleotide-diphossugar_trans"/>
</dbReference>
<evidence type="ECO:0000313" key="5">
    <source>
        <dbReference type="Proteomes" id="UP001527925"/>
    </source>
</evidence>
<sequence>MIPTTNQHAALHHARRMGRYDDLAGAPETWGEHIRAAILEFPWKPILQRVPGLCIIGLVFFAIFGPAYTPWLFAVYFILLHAMFVANNLRTIYGTFVAYTHSKAHSMTDWYAKYCRETGAIDGSDTTHDLPFDQIMHIIIIPNYKETMDTICETLDVLGSHRRAMTQYKICLAMEEAEKGSSEKAQELLKLYGDHFFEITYTIHPTGRPGEIRGKSSNVAWAARQMAMRGGPRHDHEIVTVMDCDTGFAEDYFSAASYHYAVASPEQRRIMMFAPTTVFDRNAKNVPSFVRITDMYWSIGVMSNLYPSSPVKIPCSAYSVSMELAISVGFWDTDPGSIGEDMHMYLKCFFSTGGRVIVKTIYSPASQCNIEGEGTGIVGYINGFAARYTQGKRHLWGTLDFGYSVRRSIFAFVSPETENAVYLKNAGVTKYGKEDAPASAINLPLMLTLAHRMFETHLLMGQFLSLVIFSAVFVPSGNSVFLPLSEFIWSFVSQMPVPSVVIFALNVGFWTRAVCVPLNVFAWYYYEKYHQWVGFDRWNLQDRSEGMPGRRVDSAADLSYIPEGVLPGYDQPKVQYLGLRPQLASPRIYPWALFDWIATPLSGVFFFVGPQYHAQLSHLFTDRLDYKVAAKPTLNRPAGPPPPYSETSVPVAFNDVLVETSAAHPSIAANPASLAAASHTQPQPYDETRIHMASSAAASASASPVGMHALMSPATPASSNTNMLVPSHLKSGASAASHLLHLHPHAHAHAHHHRLDELEVKSLASSRGDEGYFDETDDASTASLTPSSRPVSAIFV</sequence>
<gene>
    <name evidence="4" type="ORF">HK105_202898</name>
</gene>
<feature type="domain" description="Glycosyltransferase 2-like" evidence="3">
    <location>
        <begin position="238"/>
        <end position="489"/>
    </location>
</feature>
<evidence type="ECO:0000256" key="1">
    <source>
        <dbReference type="SAM" id="MobiDB-lite"/>
    </source>
</evidence>
<dbReference type="PANTHER" id="PTHR36851:SF1">
    <property type="entry name" value="GLYCO_TRANS_2-LIKE DOMAIN-CONTAINING PROTEIN"/>
    <property type="match status" value="1"/>
</dbReference>
<accession>A0ABR4NDL4</accession>
<feature type="compositionally biased region" description="Polar residues" evidence="1">
    <location>
        <begin position="779"/>
        <end position="790"/>
    </location>
</feature>
<evidence type="ECO:0000259" key="3">
    <source>
        <dbReference type="Pfam" id="PF13632"/>
    </source>
</evidence>
<comment type="caution">
    <text evidence="4">The sequence shown here is derived from an EMBL/GenBank/DDBJ whole genome shotgun (WGS) entry which is preliminary data.</text>
</comment>
<dbReference type="Proteomes" id="UP001527925">
    <property type="component" value="Unassembled WGS sequence"/>
</dbReference>
<dbReference type="Pfam" id="PF13632">
    <property type="entry name" value="Glyco_trans_2_3"/>
    <property type="match status" value="1"/>
</dbReference>
<dbReference type="EMBL" id="JADGIZ020000010">
    <property type="protein sequence ID" value="KAL2917612.1"/>
    <property type="molecule type" value="Genomic_DNA"/>
</dbReference>
<reference evidence="4 5" key="1">
    <citation type="submission" date="2023-09" db="EMBL/GenBank/DDBJ databases">
        <title>Pangenome analysis of Batrachochytrium dendrobatidis and related Chytrids.</title>
        <authorList>
            <person name="Yacoub M.N."/>
            <person name="Stajich J.E."/>
            <person name="James T.Y."/>
        </authorList>
    </citation>
    <scope>NUCLEOTIDE SEQUENCE [LARGE SCALE GENOMIC DNA]</scope>
    <source>
        <strain evidence="4 5">JEL0888</strain>
    </source>
</reference>
<evidence type="ECO:0000313" key="4">
    <source>
        <dbReference type="EMBL" id="KAL2917612.1"/>
    </source>
</evidence>
<dbReference type="SUPFAM" id="SSF53448">
    <property type="entry name" value="Nucleotide-diphospho-sugar transferases"/>
    <property type="match status" value="1"/>
</dbReference>
<dbReference type="PANTHER" id="PTHR36851">
    <property type="entry name" value="UNNAMED PRODUCT"/>
    <property type="match status" value="1"/>
</dbReference>
<feature type="transmembrane region" description="Helical" evidence="2">
    <location>
        <begin position="46"/>
        <end position="65"/>
    </location>
</feature>
<keyword evidence="2" id="KW-1133">Transmembrane helix</keyword>
<keyword evidence="2" id="KW-0812">Transmembrane</keyword>
<keyword evidence="2" id="KW-0472">Membrane</keyword>
<name>A0ABR4NDL4_9FUNG</name>
<evidence type="ECO:0000256" key="2">
    <source>
        <dbReference type="SAM" id="Phobius"/>
    </source>
</evidence>
<organism evidence="4 5">
    <name type="scientific">Polyrhizophydium stewartii</name>
    <dbReference type="NCBI Taxonomy" id="2732419"/>
    <lineage>
        <taxon>Eukaryota</taxon>
        <taxon>Fungi</taxon>
        <taxon>Fungi incertae sedis</taxon>
        <taxon>Chytridiomycota</taxon>
        <taxon>Chytridiomycota incertae sedis</taxon>
        <taxon>Chytridiomycetes</taxon>
        <taxon>Rhizophydiales</taxon>
        <taxon>Rhizophydiales incertae sedis</taxon>
        <taxon>Polyrhizophydium</taxon>
    </lineage>
</organism>
<dbReference type="InterPro" id="IPR001173">
    <property type="entry name" value="Glyco_trans_2-like"/>
</dbReference>
<keyword evidence="5" id="KW-1185">Reference proteome</keyword>